<feature type="compositionally biased region" description="Polar residues" evidence="1">
    <location>
        <begin position="371"/>
        <end position="382"/>
    </location>
</feature>
<dbReference type="RefSeq" id="WP_006296547.1">
    <property type="nucleotide sequence ID" value="NZ_AEGR01000029.1"/>
</dbReference>
<sequence>MWNWRPHSHGLAAVQHQRHGKLIVLFWMAQTLLPVGAQPAAAPQAPISTSPAGSTVVAVYSGTGEAYEQAAQAFEKSLSQALRQDGKVAVFARSNVPADNLPLTPMQPPPRLHIALGVQACAQLARQTLSALAGAPVLCTLLPRQSFEYLMREAGRRAGPEFSALYLNQPLARQLDLIRLALPQARRVGVLVGTVPGALQMEEQLAELARERGLRLVSARLGVNDPIFPGLKQVLDESDVLLAMADPQIYNSHTIQNILLASFRAKVPMQAFSPAYVRAGALLALYATPEQIGAQVALLVRDALTEQNGKARGLGLPQYTQWFEVSVNAHVARSLGLQLDAADLAERLRRLESRGGQERKSSAWPLDSSHHLAQTGAQEESR</sequence>
<dbReference type="Proteomes" id="UP000016368">
    <property type="component" value="Unassembled WGS sequence"/>
</dbReference>
<dbReference type="STRING" id="887062.HGR_02838"/>
<dbReference type="eggNOG" id="COG2984">
    <property type="taxonomic scope" value="Bacteria"/>
</dbReference>
<organism evidence="2 3">
    <name type="scientific">Hylemonella gracilis ATCC 19624</name>
    <dbReference type="NCBI Taxonomy" id="887062"/>
    <lineage>
        <taxon>Bacteria</taxon>
        <taxon>Pseudomonadati</taxon>
        <taxon>Pseudomonadota</taxon>
        <taxon>Betaproteobacteria</taxon>
        <taxon>Burkholderiales</taxon>
        <taxon>Comamonadaceae</taxon>
        <taxon>Hylemonella</taxon>
    </lineage>
</organism>
<gene>
    <name evidence="2" type="ORF">HGR_02838</name>
</gene>
<dbReference type="PANTHER" id="PTHR35271">
    <property type="entry name" value="ABC TRANSPORTER, SUBSTRATE-BINDING LIPOPROTEIN-RELATED"/>
    <property type="match status" value="1"/>
</dbReference>
<accession>F3KQ55</accession>
<dbReference type="EMBL" id="AEGR01000029">
    <property type="protein sequence ID" value="EGI78223.1"/>
    <property type="molecule type" value="Genomic_DNA"/>
</dbReference>
<dbReference type="InterPro" id="IPR007487">
    <property type="entry name" value="ABC_transpt-TYRBP-like"/>
</dbReference>
<evidence type="ECO:0000256" key="1">
    <source>
        <dbReference type="SAM" id="MobiDB-lite"/>
    </source>
</evidence>
<protein>
    <recommendedName>
        <fullName evidence="4">ABC transporter substrate-binding protein</fullName>
    </recommendedName>
</protein>
<name>F3KQ55_9BURK</name>
<proteinExistence type="predicted"/>
<evidence type="ECO:0000313" key="2">
    <source>
        <dbReference type="EMBL" id="EGI78223.1"/>
    </source>
</evidence>
<feature type="region of interest" description="Disordered" evidence="1">
    <location>
        <begin position="353"/>
        <end position="382"/>
    </location>
</feature>
<reference evidence="2 3" key="1">
    <citation type="journal article" date="2011" name="EMBO J.">
        <title>Structural diversity of bacterial flagellar motors.</title>
        <authorList>
            <person name="Chen S."/>
            <person name="Beeby M."/>
            <person name="Murphy G.E."/>
            <person name="Leadbetter J.R."/>
            <person name="Hendrixson D.R."/>
            <person name="Briegel A."/>
            <person name="Li Z."/>
            <person name="Shi J."/>
            <person name="Tocheva E.I."/>
            <person name="Muller A."/>
            <person name="Dobro M.J."/>
            <person name="Jensen G.J."/>
        </authorList>
    </citation>
    <scope>NUCLEOTIDE SEQUENCE [LARGE SCALE GENOMIC DNA]</scope>
    <source>
        <strain evidence="2 3">ATCC 19624</strain>
    </source>
</reference>
<dbReference type="Gene3D" id="3.40.50.2300">
    <property type="match status" value="1"/>
</dbReference>
<evidence type="ECO:0008006" key="4">
    <source>
        <dbReference type="Google" id="ProtNLM"/>
    </source>
</evidence>
<evidence type="ECO:0000313" key="3">
    <source>
        <dbReference type="Proteomes" id="UP000016368"/>
    </source>
</evidence>
<dbReference type="PANTHER" id="PTHR35271:SF1">
    <property type="entry name" value="ABC TRANSPORTER, SUBSTRATE-BINDING LIPOPROTEIN"/>
    <property type="match status" value="1"/>
</dbReference>
<keyword evidence="3" id="KW-1185">Reference proteome</keyword>
<dbReference type="Pfam" id="PF04392">
    <property type="entry name" value="ABC_sub_bind"/>
    <property type="match status" value="1"/>
</dbReference>
<dbReference type="AlphaFoldDB" id="F3KQ55"/>
<comment type="caution">
    <text evidence="2">The sequence shown here is derived from an EMBL/GenBank/DDBJ whole genome shotgun (WGS) entry which is preliminary data.</text>
</comment>